<dbReference type="RefSeq" id="XP_052757638.1">
    <property type="nucleotide sequence ID" value="XM_052901678.1"/>
</dbReference>
<proteinExistence type="predicted"/>
<keyword evidence="1" id="KW-0732">Signal</keyword>
<gene>
    <name evidence="3" type="primary">LOC128202216</name>
</gene>
<evidence type="ECO:0000313" key="3">
    <source>
        <dbReference type="RefSeq" id="XP_052757638.1"/>
    </source>
</evidence>
<dbReference type="Proteomes" id="UP001652740">
    <property type="component" value="Unplaced"/>
</dbReference>
<dbReference type="GeneID" id="128202216"/>
<protein>
    <submittedName>
        <fullName evidence="3">Uncharacterized protein LOC128202216</fullName>
    </submittedName>
</protein>
<reference evidence="3" key="1">
    <citation type="submission" date="2025-08" db="UniProtKB">
        <authorList>
            <consortium name="RefSeq"/>
        </authorList>
    </citation>
    <scope>IDENTIFICATION</scope>
    <source>
        <tissue evidence="3">Whole larvae</tissue>
    </source>
</reference>
<evidence type="ECO:0000256" key="1">
    <source>
        <dbReference type="SAM" id="SignalP"/>
    </source>
</evidence>
<accession>A0ABM3N228</accession>
<feature type="chain" id="PRO_5047394169" evidence="1">
    <location>
        <begin position="18"/>
        <end position="208"/>
    </location>
</feature>
<feature type="signal peptide" evidence="1">
    <location>
        <begin position="1"/>
        <end position="17"/>
    </location>
</feature>
<name>A0ABM3N228_GALME</name>
<organism evidence="2 3">
    <name type="scientific">Galleria mellonella</name>
    <name type="common">Greater wax moth</name>
    <dbReference type="NCBI Taxonomy" id="7137"/>
    <lineage>
        <taxon>Eukaryota</taxon>
        <taxon>Metazoa</taxon>
        <taxon>Ecdysozoa</taxon>
        <taxon>Arthropoda</taxon>
        <taxon>Hexapoda</taxon>
        <taxon>Insecta</taxon>
        <taxon>Pterygota</taxon>
        <taxon>Neoptera</taxon>
        <taxon>Endopterygota</taxon>
        <taxon>Lepidoptera</taxon>
        <taxon>Glossata</taxon>
        <taxon>Ditrysia</taxon>
        <taxon>Pyraloidea</taxon>
        <taxon>Pyralidae</taxon>
        <taxon>Galleriinae</taxon>
        <taxon>Galleria</taxon>
    </lineage>
</organism>
<sequence>MSKYQLIFVLLLPIVYSQRVIRVYSDFTNQQDLEFFRTTFPWIVTNLGSDLLVRYYFRNNGLNVGPRFCVLNMMRRNPYLQADYLRCEAQGNSITECRRRMPMNNAVYNRCLRERVSRFMRNSAREFSRLRNPRTPTLILEGEWQWNSLEPERWEVENLDPIRLLNNICWGYGRIRPAGCVNPTPFGNLTVAVNSTISVPNAVLLSSN</sequence>
<keyword evidence="2" id="KW-1185">Reference proteome</keyword>
<evidence type="ECO:0000313" key="2">
    <source>
        <dbReference type="Proteomes" id="UP001652740"/>
    </source>
</evidence>